<comment type="caution">
    <text evidence="1">The sequence shown here is derived from an EMBL/GenBank/DDBJ whole genome shotgun (WGS) entry which is preliminary data.</text>
</comment>
<dbReference type="EMBL" id="JAHXDN010000005">
    <property type="protein sequence ID" value="MBW4709849.1"/>
    <property type="molecule type" value="Genomic_DNA"/>
</dbReference>
<keyword evidence="2" id="KW-1185">Reference proteome</keyword>
<dbReference type="AlphaFoldDB" id="A0A9X1FYT9"/>
<evidence type="ECO:0000313" key="1">
    <source>
        <dbReference type="EMBL" id="MBW4709849.1"/>
    </source>
</evidence>
<sequence length="107" mass="12076">MRQDALIDWIPKVIKDFEALLHEDNVGRIATIYQPITVLVGAQTHPHTMAIADCLERLNPRVVRRVVAGAGHLGPFTMRDRVNSEILDHVFAVETEHWVENAQAARC</sequence>
<dbReference type="RefSeq" id="WP_219505782.1">
    <property type="nucleotide sequence ID" value="NZ_JAHXDN010000005.1"/>
</dbReference>
<accession>A0A9X1FYT9</accession>
<protein>
    <submittedName>
        <fullName evidence="1">Uncharacterized protein</fullName>
    </submittedName>
</protein>
<dbReference type="Proteomes" id="UP001138661">
    <property type="component" value="Unassembled WGS sequence"/>
</dbReference>
<proteinExistence type="predicted"/>
<gene>
    <name evidence="1" type="ORF">KX928_18855</name>
</gene>
<evidence type="ECO:0000313" key="2">
    <source>
        <dbReference type="Proteomes" id="UP001138661"/>
    </source>
</evidence>
<reference evidence="1" key="1">
    <citation type="submission" date="2021-07" db="EMBL/GenBank/DDBJ databases">
        <title>Roseobacter insulae sp. nov., isolated from a tidal flat.</title>
        <authorList>
            <person name="Park S."/>
            <person name="Yoon J.-H."/>
        </authorList>
    </citation>
    <scope>NUCLEOTIDE SEQUENCE</scope>
    <source>
        <strain evidence="1">YSTF-M11</strain>
    </source>
</reference>
<name>A0A9X1FYT9_9RHOB</name>
<organism evidence="1 2">
    <name type="scientific">Roseobacter insulae</name>
    <dbReference type="NCBI Taxonomy" id="2859783"/>
    <lineage>
        <taxon>Bacteria</taxon>
        <taxon>Pseudomonadati</taxon>
        <taxon>Pseudomonadota</taxon>
        <taxon>Alphaproteobacteria</taxon>
        <taxon>Rhodobacterales</taxon>
        <taxon>Roseobacteraceae</taxon>
        <taxon>Roseobacter</taxon>
    </lineage>
</organism>